<comment type="caution">
    <text evidence="2">The sequence shown here is derived from an EMBL/GenBank/DDBJ whole genome shotgun (WGS) entry which is preliminary data.</text>
</comment>
<dbReference type="STRING" id="155417.A0A4Q4TBT1"/>
<evidence type="ECO:0000313" key="2">
    <source>
        <dbReference type="EMBL" id="RYP04075.1"/>
    </source>
</evidence>
<proteinExistence type="predicted"/>
<evidence type="ECO:0000313" key="3">
    <source>
        <dbReference type="Proteomes" id="UP000293360"/>
    </source>
</evidence>
<feature type="region of interest" description="Disordered" evidence="1">
    <location>
        <begin position="166"/>
        <end position="194"/>
    </location>
</feature>
<dbReference type="AlphaFoldDB" id="A0A4Q4TBT1"/>
<keyword evidence="3" id="KW-1185">Reference proteome</keyword>
<sequence>MMLQQLQPWSKGLTVGSSVFGISTALWLARSGYRDVGVLRMQRTGLAATDYRYGPKITYQRFATEAAAMLDEWSGALAAGAASAALEEEERELPPCSRHGDWRLWLNRRVPWMSSRLESREFELQILESMEKEGIRESQFRNDDESGEPDHMEGWFFADYVPERRGSPPARAGAGTGLKFVLVPGRKPRQDTRG</sequence>
<protein>
    <recommendedName>
        <fullName evidence="4">FAD dependent oxidoreductase domain-containing protein</fullName>
    </recommendedName>
</protein>
<gene>
    <name evidence="2" type="ORF">DL764_004705</name>
</gene>
<dbReference type="OrthoDB" id="2219495at2759"/>
<dbReference type="InterPro" id="IPR036188">
    <property type="entry name" value="FAD/NAD-bd_sf"/>
</dbReference>
<organism evidence="2 3">
    <name type="scientific">Monosporascus ibericus</name>
    <dbReference type="NCBI Taxonomy" id="155417"/>
    <lineage>
        <taxon>Eukaryota</taxon>
        <taxon>Fungi</taxon>
        <taxon>Dikarya</taxon>
        <taxon>Ascomycota</taxon>
        <taxon>Pezizomycotina</taxon>
        <taxon>Sordariomycetes</taxon>
        <taxon>Xylariomycetidae</taxon>
        <taxon>Xylariales</taxon>
        <taxon>Xylariales incertae sedis</taxon>
        <taxon>Monosporascus</taxon>
    </lineage>
</organism>
<dbReference type="Gene3D" id="3.50.50.60">
    <property type="entry name" value="FAD/NAD(P)-binding domain"/>
    <property type="match status" value="1"/>
</dbReference>
<name>A0A4Q4TBT1_9PEZI</name>
<accession>A0A4Q4TBT1</accession>
<evidence type="ECO:0008006" key="4">
    <source>
        <dbReference type="Google" id="ProtNLM"/>
    </source>
</evidence>
<dbReference type="EMBL" id="QJNU01000229">
    <property type="protein sequence ID" value="RYP04075.1"/>
    <property type="molecule type" value="Genomic_DNA"/>
</dbReference>
<dbReference type="Proteomes" id="UP000293360">
    <property type="component" value="Unassembled WGS sequence"/>
</dbReference>
<reference evidence="2 3" key="1">
    <citation type="submission" date="2018-06" db="EMBL/GenBank/DDBJ databases">
        <title>Complete Genomes of Monosporascus.</title>
        <authorList>
            <person name="Robinson A.J."/>
            <person name="Natvig D.O."/>
        </authorList>
    </citation>
    <scope>NUCLEOTIDE SEQUENCE [LARGE SCALE GENOMIC DNA]</scope>
    <source>
        <strain evidence="2 3">CBS 110550</strain>
    </source>
</reference>
<evidence type="ECO:0000256" key="1">
    <source>
        <dbReference type="SAM" id="MobiDB-lite"/>
    </source>
</evidence>